<organism evidence="1 2">
    <name type="scientific">Rhizobium phage vB_RleM_P10VF</name>
    <dbReference type="NCBI Taxonomy" id="1527770"/>
    <lineage>
        <taxon>Viruses</taxon>
        <taxon>Duplodnaviria</taxon>
        <taxon>Heunggongvirae</taxon>
        <taxon>Uroviricota</taxon>
        <taxon>Caudoviricetes</taxon>
        <taxon>Pootjesviridae</taxon>
        <taxon>Innesvirus</taxon>
        <taxon>Innesvirus P10VF</taxon>
    </lineage>
</organism>
<protein>
    <submittedName>
        <fullName evidence="1">Uncharacterized protein</fullName>
    </submittedName>
</protein>
<sequence>MKQKYEKNQLVYNVTDKGNIYICRVAVRHRDGTFTLTSTHRTNHLGDSDWIDHNNPIFFPRLAEIWFFKDFTKAVAQAKENHSKRETF</sequence>
<dbReference type="Proteomes" id="UP000204140">
    <property type="component" value="Segment"/>
</dbReference>
<dbReference type="EMBL" id="KM199770">
    <property type="protein sequence ID" value="AIK68237.1"/>
    <property type="molecule type" value="Genomic_DNA"/>
</dbReference>
<accession>A0A076YKB9</accession>
<dbReference type="GeneID" id="22109573"/>
<gene>
    <name evidence="1" type="ORF">P10VF_024</name>
</gene>
<keyword evidence="2" id="KW-1185">Reference proteome</keyword>
<evidence type="ECO:0000313" key="1">
    <source>
        <dbReference type="EMBL" id="AIK68237.1"/>
    </source>
</evidence>
<dbReference type="RefSeq" id="YP_009099763.1">
    <property type="nucleotide sequence ID" value="NC_025429.1"/>
</dbReference>
<name>A0A076YKB9_9CAUD</name>
<dbReference type="KEGG" id="vg:22109573"/>
<evidence type="ECO:0000313" key="2">
    <source>
        <dbReference type="Proteomes" id="UP000204140"/>
    </source>
</evidence>
<reference evidence="1 2" key="1">
    <citation type="submission" date="2014-07" db="EMBL/GenBank/DDBJ databases">
        <title>Isolation and characterization of Rhizobium leguminosarum phages from western Canadian soils and complete genome sequences of rhizobiophages vB_RleS_L338C and vB_RleM_P10VF.</title>
        <authorList>
            <person name="Restrepo-Cordoba M."/>
            <person name="Halmillawewa A.P."/>
            <person name="Perry B."/>
            <person name="Hynes M.F."/>
            <person name="Yost C.K."/>
        </authorList>
    </citation>
    <scope>NUCLEOTIDE SEQUENCE [LARGE SCALE GENOMIC DNA]</scope>
</reference>
<proteinExistence type="predicted"/>